<dbReference type="RefSeq" id="WP_283343827.1">
    <property type="nucleotide sequence ID" value="NZ_JASHIF010000004.1"/>
</dbReference>
<dbReference type="Gene3D" id="3.90.550.10">
    <property type="entry name" value="Spore Coat Polysaccharide Biosynthesis Protein SpsA, Chain A"/>
    <property type="match status" value="1"/>
</dbReference>
<dbReference type="InterPro" id="IPR029044">
    <property type="entry name" value="Nucleotide-diphossugar_trans"/>
</dbReference>
<proteinExistence type="predicted"/>
<keyword evidence="2 4" id="KW-0808">Transferase</keyword>
<sequence length="298" mass="34925">MEKNTNIAIIVACDDHYLVLLAALLKSIEINHKGSDLIEVFIVEDKVSKASRKKLTQSLDVSKMLLHWIPLDDAIPDNLHIPFDRSSYPKNIHTRIFIPYFIPEKYDKIIYLDVDMIVEKDIAELWNIDLGNNLLGAVIDPRLLVFSNSWGGILNYKELGFSPDTKYFNTGILVIDIEKWRTENCPEKVVQCIKDNEKYANYPDQYGLNIVMANRWLELSPLWNAFASDEYPEPPYLIHFIGRKPMYQTYDSLPKYKERFDFYLNQTAWKGYKPVGETKRYLKKIMNIIEKIPDFFKK</sequence>
<dbReference type="PANTHER" id="PTHR13778:SF47">
    <property type="entry name" value="LIPOPOLYSACCHARIDE 1,3-GALACTOSYLTRANSFERASE"/>
    <property type="match status" value="1"/>
</dbReference>
<gene>
    <name evidence="4" type="ORF">QM524_05620</name>
</gene>
<organism evidence="4 5">
    <name type="scientific">Flectobacillus roseus</name>
    <dbReference type="NCBI Taxonomy" id="502259"/>
    <lineage>
        <taxon>Bacteria</taxon>
        <taxon>Pseudomonadati</taxon>
        <taxon>Bacteroidota</taxon>
        <taxon>Cytophagia</taxon>
        <taxon>Cytophagales</taxon>
        <taxon>Flectobacillaceae</taxon>
        <taxon>Flectobacillus</taxon>
    </lineage>
</organism>
<name>A0ABT6Y585_9BACT</name>
<reference evidence="4 5" key="1">
    <citation type="submission" date="2023-05" db="EMBL/GenBank/DDBJ databases">
        <title>Novel species of genus Flectobacillus isolated from stream in China.</title>
        <authorList>
            <person name="Lu H."/>
        </authorList>
    </citation>
    <scope>NUCLEOTIDE SEQUENCE [LARGE SCALE GENOMIC DNA]</scope>
    <source>
        <strain evidence="4 5">KCTC 42575</strain>
    </source>
</reference>
<protein>
    <submittedName>
        <fullName evidence="4">Glycosyltransferase family 8 protein</fullName>
        <ecNumber evidence="4">2.-.-.-</ecNumber>
    </submittedName>
</protein>
<dbReference type="PANTHER" id="PTHR13778">
    <property type="entry name" value="GLYCOSYLTRANSFERASE 8 DOMAIN-CONTAINING PROTEIN"/>
    <property type="match status" value="1"/>
</dbReference>
<comment type="caution">
    <text evidence="4">The sequence shown here is derived from an EMBL/GenBank/DDBJ whole genome shotgun (WGS) entry which is preliminary data.</text>
</comment>
<evidence type="ECO:0000256" key="2">
    <source>
        <dbReference type="ARBA" id="ARBA00022679"/>
    </source>
</evidence>
<dbReference type="CDD" id="cd04194">
    <property type="entry name" value="GT8_A4GalT_like"/>
    <property type="match status" value="1"/>
</dbReference>
<dbReference type="Pfam" id="PF01501">
    <property type="entry name" value="Glyco_transf_8"/>
    <property type="match status" value="1"/>
</dbReference>
<dbReference type="InterPro" id="IPR050748">
    <property type="entry name" value="Glycosyltrans_8_dom-fam"/>
</dbReference>
<keyword evidence="5" id="KW-1185">Reference proteome</keyword>
<keyword evidence="3" id="KW-0479">Metal-binding</keyword>
<dbReference type="GO" id="GO:0016740">
    <property type="term" value="F:transferase activity"/>
    <property type="evidence" value="ECO:0007669"/>
    <property type="project" value="UniProtKB-KW"/>
</dbReference>
<dbReference type="EMBL" id="JASHIF010000004">
    <property type="protein sequence ID" value="MDI9858676.1"/>
    <property type="molecule type" value="Genomic_DNA"/>
</dbReference>
<evidence type="ECO:0000313" key="5">
    <source>
        <dbReference type="Proteomes" id="UP001236507"/>
    </source>
</evidence>
<dbReference type="Proteomes" id="UP001236507">
    <property type="component" value="Unassembled WGS sequence"/>
</dbReference>
<accession>A0ABT6Y585</accession>
<keyword evidence="1" id="KW-0328">Glycosyltransferase</keyword>
<evidence type="ECO:0000256" key="1">
    <source>
        <dbReference type="ARBA" id="ARBA00022676"/>
    </source>
</evidence>
<evidence type="ECO:0000256" key="3">
    <source>
        <dbReference type="ARBA" id="ARBA00022723"/>
    </source>
</evidence>
<evidence type="ECO:0000313" key="4">
    <source>
        <dbReference type="EMBL" id="MDI9858676.1"/>
    </source>
</evidence>
<dbReference type="SUPFAM" id="SSF53448">
    <property type="entry name" value="Nucleotide-diphospho-sugar transferases"/>
    <property type="match status" value="1"/>
</dbReference>
<dbReference type="InterPro" id="IPR002495">
    <property type="entry name" value="Glyco_trans_8"/>
</dbReference>
<dbReference type="EC" id="2.-.-.-" evidence="4"/>